<keyword evidence="8" id="KW-0067">ATP-binding</keyword>
<sequence>MTDSLSFYCEDETKLLEFGQSFALELKKYLLQDQAHSLVVYLNGELGAGKTTLTRSIVRAFGHQGNVKSPTYTLVEEYQLPPFSLYHFDLYRLADPEELEFMGIRDYFKPQTLCLLEWAVKGKGMIPEADFVIQIDYKNDGRQISLLPQNQTAVDILINFHQK</sequence>
<dbReference type="Pfam" id="PF02367">
    <property type="entry name" value="TsaE"/>
    <property type="match status" value="1"/>
</dbReference>
<evidence type="ECO:0000256" key="6">
    <source>
        <dbReference type="ARBA" id="ARBA00022723"/>
    </source>
</evidence>
<dbReference type="EMBL" id="UGPL01000006">
    <property type="protein sequence ID" value="STY67194.1"/>
    <property type="molecule type" value="Genomic_DNA"/>
</dbReference>
<evidence type="ECO:0000256" key="1">
    <source>
        <dbReference type="ARBA" id="ARBA00004496"/>
    </source>
</evidence>
<dbReference type="Gene3D" id="3.40.50.300">
    <property type="entry name" value="P-loop containing nucleotide triphosphate hydrolases"/>
    <property type="match status" value="1"/>
</dbReference>
<dbReference type="InterPro" id="IPR003442">
    <property type="entry name" value="T6A_TsaE"/>
</dbReference>
<reference evidence="11 12" key="1">
    <citation type="submission" date="2018-06" db="EMBL/GenBank/DDBJ databases">
        <authorList>
            <consortium name="Pathogen Informatics"/>
            <person name="Doyle S."/>
        </authorList>
    </citation>
    <scope>NUCLEOTIDE SEQUENCE [LARGE SCALE GENOMIC DNA]</scope>
    <source>
        <strain evidence="11 12">NCTC9380</strain>
    </source>
</reference>
<accession>A0A378NFJ4</accession>
<evidence type="ECO:0000313" key="11">
    <source>
        <dbReference type="EMBL" id="STY67194.1"/>
    </source>
</evidence>
<keyword evidence="4" id="KW-0963">Cytoplasm</keyword>
<dbReference type="NCBIfam" id="TIGR00150">
    <property type="entry name" value="T6A_YjeE"/>
    <property type="match status" value="1"/>
</dbReference>
<organism evidence="11 12">
    <name type="scientific">Mannheimia haemolytica</name>
    <name type="common">Pasteurella haemolytica</name>
    <dbReference type="NCBI Taxonomy" id="75985"/>
    <lineage>
        <taxon>Bacteria</taxon>
        <taxon>Pseudomonadati</taxon>
        <taxon>Pseudomonadota</taxon>
        <taxon>Gammaproteobacteria</taxon>
        <taxon>Pasteurellales</taxon>
        <taxon>Pasteurellaceae</taxon>
        <taxon>Mannheimia</taxon>
    </lineage>
</organism>
<evidence type="ECO:0000256" key="3">
    <source>
        <dbReference type="ARBA" id="ARBA00019010"/>
    </source>
</evidence>
<dbReference type="GO" id="GO:0046872">
    <property type="term" value="F:metal ion binding"/>
    <property type="evidence" value="ECO:0007669"/>
    <property type="project" value="UniProtKB-KW"/>
</dbReference>
<comment type="subcellular location">
    <subcellularLocation>
        <location evidence="1">Cytoplasm</location>
    </subcellularLocation>
</comment>
<dbReference type="PANTHER" id="PTHR33540">
    <property type="entry name" value="TRNA THREONYLCARBAMOYLADENOSINE BIOSYNTHESIS PROTEIN TSAE"/>
    <property type="match status" value="1"/>
</dbReference>
<evidence type="ECO:0000256" key="7">
    <source>
        <dbReference type="ARBA" id="ARBA00022741"/>
    </source>
</evidence>
<gene>
    <name evidence="11" type="ORF">NCTC9380_02544</name>
</gene>
<dbReference type="Proteomes" id="UP000254031">
    <property type="component" value="Unassembled WGS sequence"/>
</dbReference>
<dbReference type="PANTHER" id="PTHR33540:SF2">
    <property type="entry name" value="TRNA THREONYLCARBAMOYLADENOSINE BIOSYNTHESIS PROTEIN TSAE"/>
    <property type="match status" value="1"/>
</dbReference>
<comment type="similarity">
    <text evidence="2">Belongs to the TsaE family.</text>
</comment>
<dbReference type="GO" id="GO:0002949">
    <property type="term" value="P:tRNA threonylcarbamoyladenosine modification"/>
    <property type="evidence" value="ECO:0007669"/>
    <property type="project" value="InterPro"/>
</dbReference>
<dbReference type="SUPFAM" id="SSF52540">
    <property type="entry name" value="P-loop containing nucleoside triphosphate hydrolases"/>
    <property type="match status" value="1"/>
</dbReference>
<dbReference type="InterPro" id="IPR027417">
    <property type="entry name" value="P-loop_NTPase"/>
</dbReference>
<evidence type="ECO:0000256" key="8">
    <source>
        <dbReference type="ARBA" id="ARBA00022840"/>
    </source>
</evidence>
<keyword evidence="7" id="KW-0547">Nucleotide-binding</keyword>
<evidence type="ECO:0000256" key="2">
    <source>
        <dbReference type="ARBA" id="ARBA00007599"/>
    </source>
</evidence>
<dbReference type="GO" id="GO:0005524">
    <property type="term" value="F:ATP binding"/>
    <property type="evidence" value="ECO:0007669"/>
    <property type="project" value="UniProtKB-KW"/>
</dbReference>
<evidence type="ECO:0000256" key="10">
    <source>
        <dbReference type="ARBA" id="ARBA00032441"/>
    </source>
</evidence>
<keyword evidence="5" id="KW-0819">tRNA processing</keyword>
<evidence type="ECO:0000256" key="4">
    <source>
        <dbReference type="ARBA" id="ARBA00022490"/>
    </source>
</evidence>
<name>A0A378NFJ4_MANHA</name>
<keyword evidence="9" id="KW-0460">Magnesium</keyword>
<dbReference type="RefSeq" id="WP_006251847.1">
    <property type="nucleotide sequence ID" value="NZ_CP017484.1"/>
</dbReference>
<dbReference type="AlphaFoldDB" id="A0A378NFJ4"/>
<proteinExistence type="inferred from homology"/>
<evidence type="ECO:0000256" key="9">
    <source>
        <dbReference type="ARBA" id="ARBA00022842"/>
    </source>
</evidence>
<protein>
    <recommendedName>
        <fullName evidence="3">tRNA threonylcarbamoyladenosine biosynthesis protein TsaE</fullName>
    </recommendedName>
    <alternativeName>
        <fullName evidence="10">t(6)A37 threonylcarbamoyladenosine biosynthesis protein TsaE</fullName>
    </alternativeName>
</protein>
<evidence type="ECO:0000313" key="12">
    <source>
        <dbReference type="Proteomes" id="UP000254031"/>
    </source>
</evidence>
<evidence type="ECO:0000256" key="5">
    <source>
        <dbReference type="ARBA" id="ARBA00022694"/>
    </source>
</evidence>
<keyword evidence="6" id="KW-0479">Metal-binding</keyword>
<dbReference type="GO" id="GO:0005737">
    <property type="term" value="C:cytoplasm"/>
    <property type="evidence" value="ECO:0007669"/>
    <property type="project" value="UniProtKB-SubCell"/>
</dbReference>